<feature type="modified residue" description="N6-(pyridoxal phosphate)lysine" evidence="10">
    <location>
        <position position="198"/>
    </location>
</feature>
<evidence type="ECO:0000256" key="2">
    <source>
        <dbReference type="ARBA" id="ARBA00009236"/>
    </source>
</evidence>
<dbReference type="PANTHER" id="PTHR21152">
    <property type="entry name" value="AMINOTRANSFERASE CLASS V"/>
    <property type="match status" value="1"/>
</dbReference>
<keyword evidence="3" id="KW-0032">Aminotransferase</keyword>
<keyword evidence="3" id="KW-0808">Transferase</keyword>
<dbReference type="InterPro" id="IPR015424">
    <property type="entry name" value="PyrdxlP-dep_Trfase"/>
</dbReference>
<dbReference type="GO" id="GO:0019265">
    <property type="term" value="P:glycine biosynthetic process, by transamination of glyoxylate"/>
    <property type="evidence" value="ECO:0007669"/>
    <property type="project" value="TreeGrafter"/>
</dbReference>
<dbReference type="InterPro" id="IPR015422">
    <property type="entry name" value="PyrdxlP-dep_Trfase_small"/>
</dbReference>
<evidence type="ECO:0000256" key="5">
    <source>
        <dbReference type="ARBA" id="ARBA00060690"/>
    </source>
</evidence>
<dbReference type="InterPro" id="IPR024169">
    <property type="entry name" value="SP_NH2Trfase/AEP_transaminase"/>
</dbReference>
<evidence type="ECO:0000256" key="10">
    <source>
        <dbReference type="PIRSR" id="PIRSR000524-50"/>
    </source>
</evidence>
<dbReference type="Proteomes" id="UP000199064">
    <property type="component" value="Unassembled WGS sequence"/>
</dbReference>
<dbReference type="Gene3D" id="3.90.1150.10">
    <property type="entry name" value="Aspartate Aminotransferase, domain 1"/>
    <property type="match status" value="1"/>
</dbReference>
<accession>A0A1H4KFL3</accession>
<comment type="pathway">
    <text evidence="5">One-carbon metabolism; formaldehyde assimilation via serine pathway.</text>
</comment>
<keyword evidence="13" id="KW-1185">Reference proteome</keyword>
<evidence type="ECO:0000256" key="3">
    <source>
        <dbReference type="ARBA" id="ARBA00022576"/>
    </source>
</evidence>
<dbReference type="AlphaFoldDB" id="A0A1H4KFL3"/>
<dbReference type="Gene3D" id="3.40.640.10">
    <property type="entry name" value="Type I PLP-dependent aspartate aminotransferase-like (Major domain)"/>
    <property type="match status" value="1"/>
</dbReference>
<dbReference type="RefSeq" id="WP_090328842.1">
    <property type="nucleotide sequence ID" value="NZ_FNSL01000001.1"/>
</dbReference>
<reference evidence="13" key="1">
    <citation type="submission" date="2016-10" db="EMBL/GenBank/DDBJ databases">
        <authorList>
            <person name="Varghese N."/>
            <person name="Submissions S."/>
        </authorList>
    </citation>
    <scope>NUCLEOTIDE SEQUENCE [LARGE SCALE GENOMIC DNA]</scope>
    <source>
        <strain evidence="13">ES.061</strain>
    </source>
</reference>
<dbReference type="GO" id="GO:0050281">
    <property type="term" value="F:L-serine-glyoxylate transaminase activity"/>
    <property type="evidence" value="ECO:0007669"/>
    <property type="project" value="UniProtKB-EC"/>
</dbReference>
<dbReference type="GO" id="GO:0008453">
    <property type="term" value="F:alanine-glyoxylate transaminase activity"/>
    <property type="evidence" value="ECO:0007669"/>
    <property type="project" value="TreeGrafter"/>
</dbReference>
<evidence type="ECO:0000256" key="4">
    <source>
        <dbReference type="ARBA" id="ARBA00022898"/>
    </source>
</evidence>
<comment type="cofactor">
    <cofactor evidence="1 10">
        <name>pyridoxal 5'-phosphate</name>
        <dbReference type="ChEBI" id="CHEBI:597326"/>
    </cofactor>
</comment>
<name>A0A1H4KFL3_9HYPH</name>
<dbReference type="GO" id="GO:0004760">
    <property type="term" value="F:L-serine-pyruvate transaminase activity"/>
    <property type="evidence" value="ECO:0007669"/>
    <property type="project" value="TreeGrafter"/>
</dbReference>
<dbReference type="Pfam" id="PF00266">
    <property type="entry name" value="Aminotran_5"/>
    <property type="match status" value="1"/>
</dbReference>
<evidence type="ECO:0000256" key="8">
    <source>
        <dbReference type="ARBA" id="ARBA00093187"/>
    </source>
</evidence>
<feature type="binding site" evidence="9">
    <location>
        <position position="343"/>
    </location>
    <ligand>
        <name>substrate</name>
    </ligand>
</feature>
<sequence>MPYRVGQHFLHIPGPSPVPDRVRAAIGRQIIDHRSPEFAALGHEVLSGIREIFNTQHPVLIFPSSGTGAWESAIVNTLNVGDRVLMVETGHFADLWRRLAENWGVEVDMIPGDWRDWADPEVIRARLAADHEHKIKAVMVVHNETSTGVVSPIAQIRHAIDDAGHPALLMVDAISSLGSLPFLHDAWGIDVTVSCSQKGLMLPPGLGLVALSPRAVEVARSGGSHRSYWDWSAMLAANADGVFPYTPATNLLFGLSEVLSLLKEEGIQQVFARHDRLAAATRAAVDAWGLETQCLNEAAHSSVLTGVVMPEGVDADAVRELIRARYNLSLGQGLSRLKGRIFRIGHLGQCNELTLMAALSGVEMGFADSQVPFTPGGVQAAMEVLRN</sequence>
<proteinExistence type="inferred from homology"/>
<dbReference type="PANTHER" id="PTHR21152:SF40">
    <property type="entry name" value="ALANINE--GLYOXYLATE AMINOTRANSFERASE"/>
    <property type="match status" value="1"/>
</dbReference>
<dbReference type="InterPro" id="IPR000192">
    <property type="entry name" value="Aminotrans_V_dom"/>
</dbReference>
<comment type="catalytic activity">
    <reaction evidence="8">
        <text>glyoxylate + L-serine = 3-hydroxypyruvate + glycine</text>
        <dbReference type="Rhea" id="RHEA:19125"/>
        <dbReference type="ChEBI" id="CHEBI:17180"/>
        <dbReference type="ChEBI" id="CHEBI:33384"/>
        <dbReference type="ChEBI" id="CHEBI:36655"/>
        <dbReference type="ChEBI" id="CHEBI:57305"/>
        <dbReference type="EC" id="2.6.1.45"/>
    </reaction>
</comment>
<evidence type="ECO:0000256" key="9">
    <source>
        <dbReference type="PIRSR" id="PIRSR000524-1"/>
    </source>
</evidence>
<evidence type="ECO:0000256" key="1">
    <source>
        <dbReference type="ARBA" id="ARBA00001933"/>
    </source>
</evidence>
<dbReference type="EC" id="2.6.1.45" evidence="6"/>
<dbReference type="FunFam" id="3.90.1150.10:FF:000031">
    <property type="entry name" value="Serine--glyoxylate aminotransferase"/>
    <property type="match status" value="1"/>
</dbReference>
<evidence type="ECO:0000256" key="6">
    <source>
        <dbReference type="ARBA" id="ARBA00067024"/>
    </source>
</evidence>
<dbReference type="SUPFAM" id="SSF53383">
    <property type="entry name" value="PLP-dependent transferases"/>
    <property type="match status" value="1"/>
</dbReference>
<organism evidence="12 13">
    <name type="scientific">Nitratireductor aquibiodomus</name>
    <dbReference type="NCBI Taxonomy" id="204799"/>
    <lineage>
        <taxon>Bacteria</taxon>
        <taxon>Pseudomonadati</taxon>
        <taxon>Pseudomonadota</taxon>
        <taxon>Alphaproteobacteria</taxon>
        <taxon>Hyphomicrobiales</taxon>
        <taxon>Phyllobacteriaceae</taxon>
        <taxon>Nitratireductor</taxon>
    </lineage>
</organism>
<keyword evidence="4 10" id="KW-0663">Pyridoxal phosphate</keyword>
<keyword evidence="12" id="KW-0670">Pyruvate</keyword>
<evidence type="ECO:0000259" key="11">
    <source>
        <dbReference type="Pfam" id="PF00266"/>
    </source>
</evidence>
<protein>
    <recommendedName>
        <fullName evidence="7">Serine--glyoxylate aminotransferase</fullName>
        <ecNumber evidence="6">2.6.1.45</ecNumber>
    </recommendedName>
</protein>
<comment type="similarity">
    <text evidence="2">Belongs to the class-V pyridoxal-phosphate-dependent aminotransferase family.</text>
</comment>
<dbReference type="InterPro" id="IPR015421">
    <property type="entry name" value="PyrdxlP-dep_Trfase_major"/>
</dbReference>
<evidence type="ECO:0000313" key="12">
    <source>
        <dbReference type="EMBL" id="SEB57173.1"/>
    </source>
</evidence>
<gene>
    <name evidence="12" type="ORF">SAMN05216452_2204</name>
</gene>
<dbReference type="PIRSF" id="PIRSF000524">
    <property type="entry name" value="SPT"/>
    <property type="match status" value="1"/>
</dbReference>
<dbReference type="FunFam" id="3.40.640.10:FF:000054">
    <property type="entry name" value="Serine--glyoxylate aminotransferase"/>
    <property type="match status" value="1"/>
</dbReference>
<dbReference type="EMBL" id="FNSL01000001">
    <property type="protein sequence ID" value="SEB57173.1"/>
    <property type="molecule type" value="Genomic_DNA"/>
</dbReference>
<evidence type="ECO:0000313" key="13">
    <source>
        <dbReference type="Proteomes" id="UP000199064"/>
    </source>
</evidence>
<evidence type="ECO:0000256" key="7">
    <source>
        <dbReference type="ARBA" id="ARBA00070386"/>
    </source>
</evidence>
<feature type="domain" description="Aminotransferase class V" evidence="11">
    <location>
        <begin position="31"/>
        <end position="330"/>
    </location>
</feature>